<name>A0A0E9PW76_ANGAN</name>
<keyword evidence="1" id="KW-1133">Transmembrane helix</keyword>
<accession>A0A0E9PW76</accession>
<reference evidence="2" key="1">
    <citation type="submission" date="2014-11" db="EMBL/GenBank/DDBJ databases">
        <authorList>
            <person name="Amaro Gonzalez C."/>
        </authorList>
    </citation>
    <scope>NUCLEOTIDE SEQUENCE</scope>
</reference>
<protein>
    <submittedName>
        <fullName evidence="2">Uncharacterized protein</fullName>
    </submittedName>
</protein>
<sequence>MWLLGDFVLLRPCSYVYVPHVLQSNQDSDSSNCRSTHRMVHNWSWSGRVSVGRIFCILLSILSLMCLPSGFATRV</sequence>
<reference evidence="2" key="2">
    <citation type="journal article" date="2015" name="Fish Shellfish Immunol.">
        <title>Early steps in the European eel (Anguilla anguilla)-Vibrio vulnificus interaction in the gills: Role of the RtxA13 toxin.</title>
        <authorList>
            <person name="Callol A."/>
            <person name="Pajuelo D."/>
            <person name="Ebbesson L."/>
            <person name="Teles M."/>
            <person name="MacKenzie S."/>
            <person name="Amaro C."/>
        </authorList>
    </citation>
    <scope>NUCLEOTIDE SEQUENCE</scope>
</reference>
<feature type="transmembrane region" description="Helical" evidence="1">
    <location>
        <begin position="51"/>
        <end position="72"/>
    </location>
</feature>
<proteinExistence type="predicted"/>
<evidence type="ECO:0000256" key="1">
    <source>
        <dbReference type="SAM" id="Phobius"/>
    </source>
</evidence>
<dbReference type="AlphaFoldDB" id="A0A0E9PW76"/>
<organism evidence="2">
    <name type="scientific">Anguilla anguilla</name>
    <name type="common">European freshwater eel</name>
    <name type="synonym">Muraena anguilla</name>
    <dbReference type="NCBI Taxonomy" id="7936"/>
    <lineage>
        <taxon>Eukaryota</taxon>
        <taxon>Metazoa</taxon>
        <taxon>Chordata</taxon>
        <taxon>Craniata</taxon>
        <taxon>Vertebrata</taxon>
        <taxon>Euteleostomi</taxon>
        <taxon>Actinopterygii</taxon>
        <taxon>Neopterygii</taxon>
        <taxon>Teleostei</taxon>
        <taxon>Anguilliformes</taxon>
        <taxon>Anguillidae</taxon>
        <taxon>Anguilla</taxon>
    </lineage>
</organism>
<keyword evidence="1" id="KW-0472">Membrane</keyword>
<evidence type="ECO:0000313" key="2">
    <source>
        <dbReference type="EMBL" id="JAH08335.1"/>
    </source>
</evidence>
<dbReference type="EMBL" id="GBXM01100242">
    <property type="protein sequence ID" value="JAH08335.1"/>
    <property type="molecule type" value="Transcribed_RNA"/>
</dbReference>
<keyword evidence="1" id="KW-0812">Transmembrane</keyword>